<protein>
    <submittedName>
        <fullName evidence="3">Uncharacterized protein</fullName>
    </submittedName>
</protein>
<keyword evidence="2" id="KW-1133">Transmembrane helix</keyword>
<proteinExistence type="predicted"/>
<dbReference type="Proteomes" id="UP000735302">
    <property type="component" value="Unassembled WGS sequence"/>
</dbReference>
<reference evidence="3 4" key="1">
    <citation type="journal article" date="2021" name="Elife">
        <title>Chloroplast acquisition without the gene transfer in kleptoplastic sea slugs, Plakobranchus ocellatus.</title>
        <authorList>
            <person name="Maeda T."/>
            <person name="Takahashi S."/>
            <person name="Yoshida T."/>
            <person name="Shimamura S."/>
            <person name="Takaki Y."/>
            <person name="Nagai Y."/>
            <person name="Toyoda A."/>
            <person name="Suzuki Y."/>
            <person name="Arimoto A."/>
            <person name="Ishii H."/>
            <person name="Satoh N."/>
            <person name="Nishiyama T."/>
            <person name="Hasebe M."/>
            <person name="Maruyama T."/>
            <person name="Minagawa J."/>
            <person name="Obokata J."/>
            <person name="Shigenobu S."/>
        </authorList>
    </citation>
    <scope>NUCLEOTIDE SEQUENCE [LARGE SCALE GENOMIC DNA]</scope>
</reference>
<feature type="transmembrane region" description="Helical" evidence="2">
    <location>
        <begin position="45"/>
        <end position="63"/>
    </location>
</feature>
<gene>
    <name evidence="3" type="ORF">PoB_005161300</name>
</gene>
<feature type="non-terminal residue" evidence="3">
    <location>
        <position position="199"/>
    </location>
</feature>
<keyword evidence="2" id="KW-0812">Transmembrane</keyword>
<sequence length="199" mass="22141">MQSVPEGMGKTKGKRATEGADSGLLDGELALPPCNKSSTWISAKMLLAVTFVAISMAFSIYLVNDKGGKDDDFEAKVLAKYSTLFRTVKEHEAFKAKFWAAAKRQNIMKAAMNKDHPAEFCQHHNGEMDCFDDRAPADSLQKREQCTQWEGKDPYPIHHSCCSSVVSFICPDTGLTTDDDIVTIIQFPNHKQIFQIESC</sequence>
<keyword evidence="2" id="KW-0472">Membrane</keyword>
<evidence type="ECO:0000313" key="4">
    <source>
        <dbReference type="Proteomes" id="UP000735302"/>
    </source>
</evidence>
<accession>A0AAV4C2A0</accession>
<comment type="caution">
    <text evidence="3">The sequence shown here is derived from an EMBL/GenBank/DDBJ whole genome shotgun (WGS) entry which is preliminary data.</text>
</comment>
<keyword evidence="4" id="KW-1185">Reference proteome</keyword>
<dbReference type="AlphaFoldDB" id="A0AAV4C2A0"/>
<organism evidence="3 4">
    <name type="scientific">Plakobranchus ocellatus</name>
    <dbReference type="NCBI Taxonomy" id="259542"/>
    <lineage>
        <taxon>Eukaryota</taxon>
        <taxon>Metazoa</taxon>
        <taxon>Spiralia</taxon>
        <taxon>Lophotrochozoa</taxon>
        <taxon>Mollusca</taxon>
        <taxon>Gastropoda</taxon>
        <taxon>Heterobranchia</taxon>
        <taxon>Euthyneura</taxon>
        <taxon>Panpulmonata</taxon>
        <taxon>Sacoglossa</taxon>
        <taxon>Placobranchoidea</taxon>
        <taxon>Plakobranchidae</taxon>
        <taxon>Plakobranchus</taxon>
    </lineage>
</organism>
<dbReference type="EMBL" id="BLXT01005691">
    <property type="protein sequence ID" value="GFO25108.1"/>
    <property type="molecule type" value="Genomic_DNA"/>
</dbReference>
<feature type="region of interest" description="Disordered" evidence="1">
    <location>
        <begin position="1"/>
        <end position="20"/>
    </location>
</feature>
<dbReference type="SUPFAM" id="SSF57501">
    <property type="entry name" value="Cystine-knot cytokines"/>
    <property type="match status" value="1"/>
</dbReference>
<evidence type="ECO:0000256" key="2">
    <source>
        <dbReference type="SAM" id="Phobius"/>
    </source>
</evidence>
<dbReference type="InterPro" id="IPR029034">
    <property type="entry name" value="Cystine-knot_cytokine"/>
</dbReference>
<evidence type="ECO:0000313" key="3">
    <source>
        <dbReference type="EMBL" id="GFO25108.1"/>
    </source>
</evidence>
<name>A0AAV4C2A0_9GAST</name>
<evidence type="ECO:0000256" key="1">
    <source>
        <dbReference type="SAM" id="MobiDB-lite"/>
    </source>
</evidence>